<dbReference type="Pfam" id="PF02210">
    <property type="entry name" value="Laminin_G_2"/>
    <property type="match status" value="2"/>
</dbReference>
<dbReference type="EMBL" id="JAWQEG010000728">
    <property type="protein sequence ID" value="KAK3886095.1"/>
    <property type="molecule type" value="Genomic_DNA"/>
</dbReference>
<dbReference type="InterPro" id="IPR001791">
    <property type="entry name" value="Laminin_G"/>
</dbReference>
<evidence type="ECO:0000256" key="11">
    <source>
        <dbReference type="SAM" id="Phobius"/>
    </source>
</evidence>
<dbReference type="Pfam" id="PF01049">
    <property type="entry name" value="CADH_Y-type_LIR"/>
    <property type="match status" value="1"/>
</dbReference>
<comment type="function">
    <text evidence="9">Cadherins are calcium-dependent cell adhesion proteins.</text>
</comment>
<sequence length="1093" mass="116220">MTGMQQHKTYRWKSSRPHPAFTLNTTTGDLTMAPHTHDGSYNLGFLVSDATQGQSGVAANVTVTVEAVARDNIITAIPITLNTDPYHVVREHTQDSTTNTRPSSSSSILNRLVNAARAWVVGRGSVGSGGHHNIQAVTVLPGKDAGSTRVWLAAPQVHNLHHLLLHRRLQLGSEVGVDITGVGVGTCDEATHKHCPHGCWARTSLSERSAVVDANTSAVVGPWLDVATGCGCGPDPITVPVSSETCGPHTCLNGGRCIPSQGSPRCVCPYGTWGSQCKILTRHFEGHDEGGGGGSGYGGWVWLPSLPSCTEVHITLEVLTQAGEATLLYSGPDHLHPGPQEDPQDVVALELRGGQPFLLLDLGAGPVVITLNTTYSLADNTWHRIDLIWKDELVEVIVDLCSGATLDTQPSTSPKFPSHNTSATTTPVLPSPPDAHTCRGAARLPRGARMLNTEHPLQVGGLAHPIPSHIVHGWPISLLARPLHGCIRNLRVNSKLMDLGEEVLSHHSSPGCPSIDCTSNSLTCGPHGRCDGSPGQLRCECEAGWAGEECRDPTTPAAFQVNSYVKLALSFTPLAYTTSLRLRFRTWRRRGELVVLSSQHGRDRLGIQLVRGQLCLVLQLHPTPPRSLCLTRATLTDGKWHSVTAERHGSATILAADDGEGDLYNASLSLEGRQLLDVDKQEGVHVGGSPEYLGVSVFKIHGDFHEGCIDDVRVSGRRVPLPPAVNSTPWGQASLFQGVEEGCNAPSACTNVTCRTPLTCVDTWRSYHCGCGEGRVLARDTNTCQDADECLWEPCLNGGTCFNKHAGYACSCPPGFSGQHCHLPDVGDTSLKISLGALVAILVWCTFLLLLVCAFLLHQHQNRSAMRRALAEVKENSINGKAAPPSPCSRAPSLLELQLLKPPRANGQPAWVKNSNIADVDVLQVDASSTTCSPQNQKSGRGSRRGSRGADKSNGSNGTGKPGANTPAEDDLRNYAYEGEGSSPGSLSSCLESCSGSAKLLGGFREVAHMLESWDPTGSHSSHSPATTKSKAATANTEQQPITTIPCDIHNVNGVSGDGGCHDPLAPPTTTFLPPGPGTPMPMPDPPRAFNIK</sequence>
<feature type="domain" description="Laminin G" evidence="12">
    <location>
        <begin position="554"/>
        <end position="743"/>
    </location>
</feature>
<dbReference type="PROSITE" id="PS00022">
    <property type="entry name" value="EGF_1"/>
    <property type="match status" value="3"/>
</dbReference>
<evidence type="ECO:0000313" key="15">
    <source>
        <dbReference type="Proteomes" id="UP001286313"/>
    </source>
</evidence>
<keyword evidence="2 11" id="KW-0812">Transmembrane</keyword>
<organism evidence="14 15">
    <name type="scientific">Petrolisthes cinctipes</name>
    <name type="common">Flat porcelain crab</name>
    <dbReference type="NCBI Taxonomy" id="88211"/>
    <lineage>
        <taxon>Eukaryota</taxon>
        <taxon>Metazoa</taxon>
        <taxon>Ecdysozoa</taxon>
        <taxon>Arthropoda</taxon>
        <taxon>Crustacea</taxon>
        <taxon>Multicrustacea</taxon>
        <taxon>Malacostraca</taxon>
        <taxon>Eumalacostraca</taxon>
        <taxon>Eucarida</taxon>
        <taxon>Decapoda</taxon>
        <taxon>Pleocyemata</taxon>
        <taxon>Anomura</taxon>
        <taxon>Galatheoidea</taxon>
        <taxon>Porcellanidae</taxon>
        <taxon>Petrolisthes</taxon>
    </lineage>
</organism>
<dbReference type="PROSITE" id="PS50025">
    <property type="entry name" value="LAM_G_DOMAIN"/>
    <property type="match status" value="2"/>
</dbReference>
<evidence type="ECO:0000256" key="3">
    <source>
        <dbReference type="ARBA" id="ARBA00022729"/>
    </source>
</evidence>
<dbReference type="InterPro" id="IPR000233">
    <property type="entry name" value="Cadherin_Y-type_LIR"/>
</dbReference>
<dbReference type="GO" id="GO:0016020">
    <property type="term" value="C:membrane"/>
    <property type="evidence" value="ECO:0007669"/>
    <property type="project" value="UniProtKB-SubCell"/>
</dbReference>
<dbReference type="InterPro" id="IPR000152">
    <property type="entry name" value="EGF-type_Asp/Asn_hydroxyl_site"/>
</dbReference>
<dbReference type="SUPFAM" id="SSF49899">
    <property type="entry name" value="Concanavalin A-like lectins/glucanases"/>
    <property type="match status" value="2"/>
</dbReference>
<dbReference type="Proteomes" id="UP001286313">
    <property type="component" value="Unassembled WGS sequence"/>
</dbReference>
<dbReference type="PROSITE" id="PS01187">
    <property type="entry name" value="EGF_CA"/>
    <property type="match status" value="1"/>
</dbReference>
<dbReference type="Gene3D" id="4.10.900.10">
    <property type="entry name" value="TCF3-CBD (Catenin binding domain)"/>
    <property type="match status" value="1"/>
</dbReference>
<feature type="transmembrane region" description="Helical" evidence="11">
    <location>
        <begin position="833"/>
        <end position="857"/>
    </location>
</feature>
<evidence type="ECO:0008006" key="16">
    <source>
        <dbReference type="Google" id="ProtNLM"/>
    </source>
</evidence>
<keyword evidence="5 11" id="KW-1133">Transmembrane helix</keyword>
<dbReference type="GO" id="GO:0005509">
    <property type="term" value="F:calcium ion binding"/>
    <property type="evidence" value="ECO:0007669"/>
    <property type="project" value="InterPro"/>
</dbReference>
<feature type="disulfide bond" evidence="8">
    <location>
        <begin position="812"/>
        <end position="821"/>
    </location>
</feature>
<feature type="region of interest" description="Disordered" evidence="10">
    <location>
        <begin position="1014"/>
        <end position="1040"/>
    </location>
</feature>
<gene>
    <name evidence="14" type="ORF">Pcinc_009736</name>
</gene>
<evidence type="ECO:0000256" key="7">
    <source>
        <dbReference type="ARBA" id="ARBA00023180"/>
    </source>
</evidence>
<evidence type="ECO:0000256" key="10">
    <source>
        <dbReference type="SAM" id="MobiDB-lite"/>
    </source>
</evidence>
<dbReference type="InterPro" id="IPR018097">
    <property type="entry name" value="EGF_Ca-bd_CS"/>
</dbReference>
<evidence type="ECO:0000256" key="2">
    <source>
        <dbReference type="ARBA" id="ARBA00022692"/>
    </source>
</evidence>
<keyword evidence="7" id="KW-0325">Glycoprotein</keyword>
<protein>
    <recommendedName>
        <fullName evidence="16">Neural-cadherin</fullName>
    </recommendedName>
</protein>
<feature type="domain" description="Laminin G" evidence="12">
    <location>
        <begin position="290"/>
        <end position="512"/>
    </location>
</feature>
<dbReference type="PROSITE" id="PS00010">
    <property type="entry name" value="ASX_HYDROXYL"/>
    <property type="match status" value="1"/>
</dbReference>
<feature type="domain" description="EGF-like" evidence="13">
    <location>
        <begin position="786"/>
        <end position="822"/>
    </location>
</feature>
<keyword evidence="1 8" id="KW-0245">EGF-like domain</keyword>
<dbReference type="SMART" id="SM00181">
    <property type="entry name" value="EGF"/>
    <property type="match status" value="4"/>
</dbReference>
<proteinExistence type="predicted"/>
<feature type="region of interest" description="Disordered" evidence="10">
    <location>
        <begin position="408"/>
        <end position="435"/>
    </location>
</feature>
<evidence type="ECO:0000259" key="12">
    <source>
        <dbReference type="PROSITE" id="PS50025"/>
    </source>
</evidence>
<evidence type="ECO:0000259" key="13">
    <source>
        <dbReference type="PROSITE" id="PS50026"/>
    </source>
</evidence>
<keyword evidence="6 8" id="KW-1015">Disulfide bond</keyword>
<comment type="caution">
    <text evidence="8">Lacks conserved residue(s) required for the propagation of feature annotation.</text>
</comment>
<dbReference type="InterPro" id="IPR013320">
    <property type="entry name" value="ConA-like_dom_sf"/>
</dbReference>
<dbReference type="SUPFAM" id="SSF57196">
    <property type="entry name" value="EGF/Laminin"/>
    <property type="match status" value="2"/>
</dbReference>
<keyword evidence="11" id="KW-0472">Membrane</keyword>
<feature type="compositionally biased region" description="Polar residues" evidence="10">
    <location>
        <begin position="928"/>
        <end position="938"/>
    </location>
</feature>
<dbReference type="AlphaFoldDB" id="A0AAE1G4S1"/>
<comment type="caution">
    <text evidence="14">The sequence shown here is derived from an EMBL/GenBank/DDBJ whole genome shotgun (WGS) entry which is preliminary data.</text>
</comment>
<evidence type="ECO:0000256" key="6">
    <source>
        <dbReference type="ARBA" id="ARBA00023157"/>
    </source>
</evidence>
<keyword evidence="15" id="KW-1185">Reference proteome</keyword>
<dbReference type="CDD" id="cd00054">
    <property type="entry name" value="EGF_CA"/>
    <property type="match status" value="3"/>
</dbReference>
<keyword evidence="4" id="KW-0677">Repeat</keyword>
<feature type="domain" description="EGF-like" evidence="13">
    <location>
        <begin position="513"/>
        <end position="551"/>
    </location>
</feature>
<feature type="region of interest" description="Disordered" evidence="10">
    <location>
        <begin position="928"/>
        <end position="970"/>
    </location>
</feature>
<dbReference type="PANTHER" id="PTHR15036:SF85">
    <property type="entry name" value="SP2353, ISOFORM A"/>
    <property type="match status" value="1"/>
</dbReference>
<keyword evidence="3" id="KW-0732">Signal</keyword>
<dbReference type="PROSITE" id="PS01186">
    <property type="entry name" value="EGF_2"/>
    <property type="match status" value="2"/>
</dbReference>
<feature type="region of interest" description="Disordered" evidence="10">
    <location>
        <begin position="1073"/>
        <end position="1093"/>
    </location>
</feature>
<feature type="disulfide bond" evidence="8">
    <location>
        <begin position="268"/>
        <end position="277"/>
    </location>
</feature>
<dbReference type="PANTHER" id="PTHR15036">
    <property type="entry name" value="PIKACHURIN-LIKE PROTEIN"/>
    <property type="match status" value="1"/>
</dbReference>
<dbReference type="Pfam" id="PF00008">
    <property type="entry name" value="EGF"/>
    <property type="match status" value="1"/>
</dbReference>
<feature type="compositionally biased region" description="Polar residues" evidence="10">
    <location>
        <begin position="408"/>
        <end position="428"/>
    </location>
</feature>
<feature type="compositionally biased region" description="Low complexity" evidence="10">
    <location>
        <begin position="1019"/>
        <end position="1037"/>
    </location>
</feature>
<name>A0AAE1G4S1_PETCI</name>
<dbReference type="GO" id="GO:0007156">
    <property type="term" value="P:homophilic cell adhesion via plasma membrane adhesion molecules"/>
    <property type="evidence" value="ECO:0007669"/>
    <property type="project" value="InterPro"/>
</dbReference>
<feature type="domain" description="EGF-like" evidence="13">
    <location>
        <begin position="242"/>
        <end position="278"/>
    </location>
</feature>
<evidence type="ECO:0000256" key="5">
    <source>
        <dbReference type="ARBA" id="ARBA00022989"/>
    </source>
</evidence>
<evidence type="ECO:0000256" key="9">
    <source>
        <dbReference type="RuleBase" id="RU004357"/>
    </source>
</evidence>
<dbReference type="InterPro" id="IPR000742">
    <property type="entry name" value="EGF"/>
</dbReference>
<feature type="compositionally biased region" description="Pro residues" evidence="10">
    <location>
        <begin position="1074"/>
        <end position="1087"/>
    </location>
</feature>
<dbReference type="FunFam" id="2.10.25.10:FF:000004">
    <property type="entry name" value="Neurogenic locus notch 1"/>
    <property type="match status" value="1"/>
</dbReference>
<evidence type="ECO:0000313" key="14">
    <source>
        <dbReference type="EMBL" id="KAK3886095.1"/>
    </source>
</evidence>
<dbReference type="InterPro" id="IPR050372">
    <property type="entry name" value="Neurexin-related_CASP"/>
</dbReference>
<dbReference type="InterPro" id="IPR001881">
    <property type="entry name" value="EGF-like_Ca-bd_dom"/>
</dbReference>
<dbReference type="PROSITE" id="PS50026">
    <property type="entry name" value="EGF_3"/>
    <property type="match status" value="3"/>
</dbReference>
<evidence type="ECO:0000256" key="1">
    <source>
        <dbReference type="ARBA" id="ARBA00022536"/>
    </source>
</evidence>
<dbReference type="GO" id="GO:0009887">
    <property type="term" value="P:animal organ morphogenesis"/>
    <property type="evidence" value="ECO:0007669"/>
    <property type="project" value="UniProtKB-ARBA"/>
</dbReference>
<evidence type="ECO:0000256" key="4">
    <source>
        <dbReference type="ARBA" id="ARBA00022737"/>
    </source>
</evidence>
<accession>A0AAE1G4S1</accession>
<dbReference type="InterPro" id="IPR027397">
    <property type="entry name" value="Catenin-bd_sf"/>
</dbReference>
<dbReference type="CDD" id="cd00110">
    <property type="entry name" value="LamG"/>
    <property type="match status" value="2"/>
</dbReference>
<dbReference type="Gene3D" id="2.10.25.10">
    <property type="entry name" value="Laminin"/>
    <property type="match status" value="3"/>
</dbReference>
<dbReference type="SMART" id="SM00179">
    <property type="entry name" value="EGF_CA"/>
    <property type="match status" value="4"/>
</dbReference>
<feature type="disulfide bond" evidence="8">
    <location>
        <begin position="541"/>
        <end position="550"/>
    </location>
</feature>
<reference evidence="14" key="1">
    <citation type="submission" date="2023-10" db="EMBL/GenBank/DDBJ databases">
        <title>Genome assemblies of two species of porcelain crab, Petrolisthes cinctipes and Petrolisthes manimaculis (Anomura: Porcellanidae).</title>
        <authorList>
            <person name="Angst P."/>
        </authorList>
    </citation>
    <scope>NUCLEOTIDE SEQUENCE</scope>
    <source>
        <strain evidence="14">PB745_01</strain>
        <tissue evidence="14">Gill</tissue>
    </source>
</reference>
<dbReference type="SMART" id="SM00282">
    <property type="entry name" value="LamG"/>
    <property type="match status" value="2"/>
</dbReference>
<evidence type="ECO:0000256" key="8">
    <source>
        <dbReference type="PROSITE-ProRule" id="PRU00076"/>
    </source>
</evidence>
<dbReference type="Gene3D" id="2.60.120.200">
    <property type="match status" value="2"/>
</dbReference>